<sequence>MSGLTKNWMVPGAIQFLDFKNLTDGGLHRKIHLHHLIL</sequence>
<keyword evidence="2" id="KW-1185">Reference proteome</keyword>
<reference evidence="2" key="1">
    <citation type="submission" date="2016-10" db="EMBL/GenBank/DDBJ databases">
        <authorList>
            <person name="Varghese N."/>
            <person name="Submissions S."/>
        </authorList>
    </citation>
    <scope>NUCLEOTIDE SEQUENCE [LARGE SCALE GENOMIC DNA]</scope>
    <source>
        <strain evidence="2">B48,IBRC-M 10115,DSM 25386,CECT 8001</strain>
    </source>
</reference>
<proteinExistence type="predicted"/>
<protein>
    <submittedName>
        <fullName evidence="1">Uncharacterized protein</fullName>
    </submittedName>
</protein>
<dbReference type="EMBL" id="FOBW01000010">
    <property type="protein sequence ID" value="SEN22417.1"/>
    <property type="molecule type" value="Genomic_DNA"/>
</dbReference>
<evidence type="ECO:0000313" key="1">
    <source>
        <dbReference type="EMBL" id="SEN22417.1"/>
    </source>
</evidence>
<accession>A0A1H8EU20</accession>
<gene>
    <name evidence="1" type="ORF">SAMN05192533_11089</name>
</gene>
<evidence type="ECO:0000313" key="2">
    <source>
        <dbReference type="Proteomes" id="UP000198553"/>
    </source>
</evidence>
<name>A0A1H8EU20_9BACI</name>
<dbReference type="Proteomes" id="UP000198553">
    <property type="component" value="Unassembled WGS sequence"/>
</dbReference>
<dbReference type="AlphaFoldDB" id="A0A1H8EU20"/>
<organism evidence="1 2">
    <name type="scientific">Mesobacillus persicus</name>
    <dbReference type="NCBI Taxonomy" id="930146"/>
    <lineage>
        <taxon>Bacteria</taxon>
        <taxon>Bacillati</taxon>
        <taxon>Bacillota</taxon>
        <taxon>Bacilli</taxon>
        <taxon>Bacillales</taxon>
        <taxon>Bacillaceae</taxon>
        <taxon>Mesobacillus</taxon>
    </lineage>
</organism>